<evidence type="ECO:0000313" key="5">
    <source>
        <dbReference type="Proteomes" id="UP000240542"/>
    </source>
</evidence>
<proteinExistence type="inferred from homology"/>
<reference evidence="4 5" key="1">
    <citation type="submission" date="2018-03" db="EMBL/GenBank/DDBJ databases">
        <title>Genomic Encyclopedia of Archaeal and Bacterial Type Strains, Phase II (KMG-II): from individual species to whole genera.</title>
        <authorList>
            <person name="Goeker M."/>
        </authorList>
    </citation>
    <scope>NUCLEOTIDE SEQUENCE [LARGE SCALE GENOMIC DNA]</scope>
    <source>
        <strain evidence="4 5">DSM 45312</strain>
    </source>
</reference>
<evidence type="ECO:0000259" key="3">
    <source>
        <dbReference type="PROSITE" id="PS50943"/>
    </source>
</evidence>
<dbReference type="GO" id="GO:0003677">
    <property type="term" value="F:DNA binding"/>
    <property type="evidence" value="ECO:0007669"/>
    <property type="project" value="InterPro"/>
</dbReference>
<dbReference type="PANTHER" id="PTHR10458">
    <property type="entry name" value="PEPTIDE DEFORMYLASE"/>
    <property type="match status" value="1"/>
</dbReference>
<comment type="cofactor">
    <cofactor evidence="2">
        <name>Fe(2+)</name>
        <dbReference type="ChEBI" id="CHEBI:29033"/>
    </cofactor>
    <text evidence="2">Binds 1 Fe(2+) ion.</text>
</comment>
<dbReference type="AlphaFoldDB" id="A0A2P8DI58"/>
<dbReference type="SUPFAM" id="SSF47413">
    <property type="entry name" value="lambda repressor-like DNA-binding domains"/>
    <property type="match status" value="1"/>
</dbReference>
<evidence type="ECO:0000256" key="1">
    <source>
        <dbReference type="ARBA" id="ARBA00010759"/>
    </source>
</evidence>
<dbReference type="PRINTS" id="PR01576">
    <property type="entry name" value="PDEFORMYLASE"/>
</dbReference>
<comment type="function">
    <text evidence="2">Removes the formyl group from the N-terminal Met of newly synthesized proteins. Requires at least a dipeptide for an efficient rate of reaction. N-terminal L-methionine is a prerequisite for activity but the enzyme has broad specificity at other positions.</text>
</comment>
<comment type="catalytic activity">
    <reaction evidence="2">
        <text>N-terminal N-formyl-L-methionyl-[peptide] + H2O = N-terminal L-methionyl-[peptide] + formate</text>
        <dbReference type="Rhea" id="RHEA:24420"/>
        <dbReference type="Rhea" id="RHEA-COMP:10639"/>
        <dbReference type="Rhea" id="RHEA-COMP:10640"/>
        <dbReference type="ChEBI" id="CHEBI:15377"/>
        <dbReference type="ChEBI" id="CHEBI:15740"/>
        <dbReference type="ChEBI" id="CHEBI:49298"/>
        <dbReference type="ChEBI" id="CHEBI:64731"/>
        <dbReference type="EC" id="3.5.1.88"/>
    </reaction>
</comment>
<keyword evidence="2" id="KW-0648">Protein biosynthesis</keyword>
<sequence length="480" mass="54216">MAPQDFPAALARWRTHRRMTKKALASLMGFDPSYLSHIESGRHPASEDFARLAERQLAAGGELWRSWTRSTPIRQQPEGPAELFVDSDHARLVYRDGRYKARMRRRIVNGGSDPVSRYLVRISVDRYPGQPERSNELYRSHPLTWEALSLTATCDGDPMRWVAKHDRDSFKEVWLCFDNEESRFPLYPGQSAVLEYSYAVGAEQWGQWFQRAIRLPTNDVGVELAFPSELAPDVWGTETSTTAEAVPLRDPIQRSVDGDDAVFTWSAHRPHIGARYRLEWRWRVGPPEAPRPALRTSSDRMRASGIVQDGDPILARTAARFSLPAESESAMEVVDRIHRAMQRVREHHEFGKGMGLAATQIGIDRAAAVVLPPDADAAPLVLLNPRIIGSSQDTDDHYEGCLSFFDVRGLVPRSRRVEVEHAGVDGSVVITVFTDALARLVAHEIDHLHGVVYTERMNPGVVPIPVEEYRGIGWSWRYEK</sequence>
<dbReference type="PANTHER" id="PTHR10458:SF22">
    <property type="entry name" value="PEPTIDE DEFORMYLASE"/>
    <property type="match status" value="1"/>
</dbReference>
<dbReference type="GO" id="GO:0046872">
    <property type="term" value="F:metal ion binding"/>
    <property type="evidence" value="ECO:0007669"/>
    <property type="project" value="UniProtKB-KW"/>
</dbReference>
<feature type="binding site" evidence="2">
    <location>
        <position position="447"/>
    </location>
    <ligand>
        <name>Fe cation</name>
        <dbReference type="ChEBI" id="CHEBI:24875"/>
    </ligand>
</feature>
<feature type="binding site" evidence="2">
    <location>
        <position position="401"/>
    </location>
    <ligand>
        <name>Fe cation</name>
        <dbReference type="ChEBI" id="CHEBI:24875"/>
    </ligand>
</feature>
<dbReference type="HAMAP" id="MF_00163">
    <property type="entry name" value="Pep_deformylase"/>
    <property type="match status" value="1"/>
</dbReference>
<dbReference type="InterPro" id="IPR023635">
    <property type="entry name" value="Peptide_deformylase"/>
</dbReference>
<keyword evidence="2" id="KW-0408">Iron</keyword>
<dbReference type="Gene3D" id="3.90.45.10">
    <property type="entry name" value="Peptide deformylase"/>
    <property type="match status" value="1"/>
</dbReference>
<organism evidence="4 5">
    <name type="scientific">Murinocardiopsis flavida</name>
    <dbReference type="NCBI Taxonomy" id="645275"/>
    <lineage>
        <taxon>Bacteria</taxon>
        <taxon>Bacillati</taxon>
        <taxon>Actinomycetota</taxon>
        <taxon>Actinomycetes</taxon>
        <taxon>Streptosporangiales</taxon>
        <taxon>Nocardiopsidaceae</taxon>
        <taxon>Murinocardiopsis</taxon>
    </lineage>
</organism>
<dbReference type="PROSITE" id="PS50943">
    <property type="entry name" value="HTH_CROC1"/>
    <property type="match status" value="1"/>
</dbReference>
<dbReference type="GO" id="GO:0042586">
    <property type="term" value="F:peptide deformylase activity"/>
    <property type="evidence" value="ECO:0007669"/>
    <property type="project" value="UniProtKB-UniRule"/>
</dbReference>
<dbReference type="GO" id="GO:0006412">
    <property type="term" value="P:translation"/>
    <property type="evidence" value="ECO:0007669"/>
    <property type="project" value="UniProtKB-UniRule"/>
</dbReference>
<comment type="similarity">
    <text evidence="1 2">Belongs to the polypeptide deformylase family.</text>
</comment>
<dbReference type="SMART" id="SM00530">
    <property type="entry name" value="HTH_XRE"/>
    <property type="match status" value="1"/>
</dbReference>
<feature type="binding site" evidence="2">
    <location>
        <position position="443"/>
    </location>
    <ligand>
        <name>Fe cation</name>
        <dbReference type="ChEBI" id="CHEBI:24875"/>
    </ligand>
</feature>
<comment type="caution">
    <text evidence="4">The sequence shown here is derived from an EMBL/GenBank/DDBJ whole genome shotgun (WGS) entry which is preliminary data.</text>
</comment>
<keyword evidence="5" id="KW-1185">Reference proteome</keyword>
<protein>
    <recommendedName>
        <fullName evidence="2">Peptide deformylase</fullName>
        <shortName evidence="2">PDF</shortName>
        <ecNumber evidence="2">3.5.1.88</ecNumber>
    </recommendedName>
    <alternativeName>
        <fullName evidence="2">Polypeptide deformylase</fullName>
    </alternativeName>
</protein>
<dbReference type="CDD" id="cd00093">
    <property type="entry name" value="HTH_XRE"/>
    <property type="match status" value="1"/>
</dbReference>
<accession>A0A2P8DI58</accession>
<dbReference type="CDD" id="cd00487">
    <property type="entry name" value="Pep_deformylase"/>
    <property type="match status" value="1"/>
</dbReference>
<dbReference type="EMBL" id="PYGA01000010">
    <property type="protein sequence ID" value="PSK96871.1"/>
    <property type="molecule type" value="Genomic_DNA"/>
</dbReference>
<gene>
    <name evidence="2" type="primary">def</name>
    <name evidence="4" type="ORF">CLV63_110170</name>
</gene>
<evidence type="ECO:0000313" key="4">
    <source>
        <dbReference type="EMBL" id="PSK96871.1"/>
    </source>
</evidence>
<dbReference type="OrthoDB" id="3203858at2"/>
<evidence type="ECO:0000256" key="2">
    <source>
        <dbReference type="HAMAP-Rule" id="MF_00163"/>
    </source>
</evidence>
<dbReference type="EC" id="3.5.1.88" evidence="2"/>
<dbReference type="Gene3D" id="1.10.260.40">
    <property type="entry name" value="lambda repressor-like DNA-binding domains"/>
    <property type="match status" value="1"/>
</dbReference>
<dbReference type="InterPro" id="IPR001387">
    <property type="entry name" value="Cro/C1-type_HTH"/>
</dbReference>
<keyword evidence="2" id="KW-0378">Hydrolase</keyword>
<dbReference type="SUPFAM" id="SSF56420">
    <property type="entry name" value="Peptide deformylase"/>
    <property type="match status" value="1"/>
</dbReference>
<dbReference type="Pfam" id="PF13560">
    <property type="entry name" value="HTH_31"/>
    <property type="match status" value="1"/>
</dbReference>
<feature type="active site" evidence="2">
    <location>
        <position position="444"/>
    </location>
</feature>
<dbReference type="InterPro" id="IPR010982">
    <property type="entry name" value="Lambda_DNA-bd_dom_sf"/>
</dbReference>
<keyword evidence="2" id="KW-0479">Metal-binding</keyword>
<feature type="domain" description="HTH cro/C1-type" evidence="3">
    <location>
        <begin position="10"/>
        <end position="54"/>
    </location>
</feature>
<dbReference type="Proteomes" id="UP000240542">
    <property type="component" value="Unassembled WGS sequence"/>
</dbReference>
<dbReference type="RefSeq" id="WP_106583755.1">
    <property type="nucleotide sequence ID" value="NZ_PYGA01000010.1"/>
</dbReference>
<name>A0A2P8DI58_9ACTN</name>
<dbReference type="Pfam" id="PF01327">
    <property type="entry name" value="Pep_deformylase"/>
    <property type="match status" value="1"/>
</dbReference>
<dbReference type="InterPro" id="IPR036821">
    <property type="entry name" value="Peptide_deformylase_sf"/>
</dbReference>